<dbReference type="CDD" id="cd07909">
    <property type="entry name" value="YciF"/>
    <property type="match status" value="1"/>
</dbReference>
<dbReference type="Pfam" id="PF05974">
    <property type="entry name" value="DUF892"/>
    <property type="match status" value="1"/>
</dbReference>
<organism evidence="1 2">
    <name type="scientific">Mesorhizobium wenxiniae</name>
    <dbReference type="NCBI Taxonomy" id="2014805"/>
    <lineage>
        <taxon>Bacteria</taxon>
        <taxon>Pseudomonadati</taxon>
        <taxon>Pseudomonadota</taxon>
        <taxon>Alphaproteobacteria</taxon>
        <taxon>Hyphomicrobiales</taxon>
        <taxon>Phyllobacteriaceae</taxon>
        <taxon>Mesorhizobium</taxon>
    </lineage>
</organism>
<dbReference type="PANTHER" id="PTHR30565:SF9">
    <property type="entry name" value="PROTEIN YCIF"/>
    <property type="match status" value="1"/>
</dbReference>
<reference evidence="1 2" key="1">
    <citation type="submission" date="2017-08" db="EMBL/GenBank/DDBJ databases">
        <title>Mesorhizobium wenxinae sp. nov., a novel rhizobial species isolated from root nodules of chickpea (Cicer arietinum L.).</title>
        <authorList>
            <person name="Zhang J."/>
        </authorList>
    </citation>
    <scope>NUCLEOTIDE SEQUENCE [LARGE SCALE GENOMIC DNA]</scope>
    <source>
        <strain evidence="2">WYCCWR 10019</strain>
    </source>
</reference>
<accession>A0A271KIL7</accession>
<dbReference type="RefSeq" id="WP_095519419.1">
    <property type="nucleotide sequence ID" value="NZ_NPKH01000020.1"/>
</dbReference>
<dbReference type="SUPFAM" id="SSF47240">
    <property type="entry name" value="Ferritin-like"/>
    <property type="match status" value="1"/>
</dbReference>
<dbReference type="InterPro" id="IPR010287">
    <property type="entry name" value="DUF892_YciF-like"/>
</dbReference>
<dbReference type="Proteomes" id="UP000215931">
    <property type="component" value="Unassembled WGS sequence"/>
</dbReference>
<gene>
    <name evidence="1" type="ORF">CIT31_15775</name>
</gene>
<evidence type="ECO:0000313" key="2">
    <source>
        <dbReference type="Proteomes" id="UP000215931"/>
    </source>
</evidence>
<name>A0A271KIL7_9HYPH</name>
<dbReference type="AlphaFoldDB" id="A0A271KIL7"/>
<sequence>MPTTKTKSLEALFLDGLRDIYYAEKQILKALPKMAKGAESEEVRAAFEKHRMETEEQVDRLEKVFEILGEPASGKTCPAIDGILEEGSEILQEYEGIPALDAGLVAAAQAVEHYEIARYGTLIAWAEQLGMDDALDLLRATLDEEVATDEALTELGESGVNERALDEAA</sequence>
<keyword evidence="2" id="KW-1185">Reference proteome</keyword>
<dbReference type="PANTHER" id="PTHR30565">
    <property type="entry name" value="PROTEIN YCIF"/>
    <property type="match status" value="1"/>
</dbReference>
<dbReference type="InterPro" id="IPR012347">
    <property type="entry name" value="Ferritin-like"/>
</dbReference>
<dbReference type="InterPro" id="IPR047114">
    <property type="entry name" value="YciF"/>
</dbReference>
<dbReference type="EMBL" id="NPKH01000020">
    <property type="protein sequence ID" value="PAP95613.1"/>
    <property type="molecule type" value="Genomic_DNA"/>
</dbReference>
<evidence type="ECO:0000313" key="1">
    <source>
        <dbReference type="EMBL" id="PAP95613.1"/>
    </source>
</evidence>
<dbReference type="OrthoDB" id="9795056at2"/>
<dbReference type="InterPro" id="IPR009078">
    <property type="entry name" value="Ferritin-like_SF"/>
</dbReference>
<dbReference type="Gene3D" id="1.20.1260.10">
    <property type="match status" value="1"/>
</dbReference>
<comment type="caution">
    <text evidence="1">The sequence shown here is derived from an EMBL/GenBank/DDBJ whole genome shotgun (WGS) entry which is preliminary data.</text>
</comment>
<protein>
    <submittedName>
        <fullName evidence="1">Uncharacterized protein</fullName>
    </submittedName>
</protein>
<proteinExistence type="predicted"/>